<sequence>MASQITIIDPSLRRVTIKVLPGKYLSEVRDEACSKLRLDAEQYMLKRNDKQIDLSVTYRLSGLPSGCKLELIQRSKSPSVVTVALQVPAGLAADGLASRLINKFSSTVSLWQILRTFESGNVDGSGRTWNFTEQSVRNSSGSDDVYAFPRIHAMGRDYTTIEDLQKSLSQLGFNDGSVLLKLDLVPTTKSLQEAKKDMEQYFTNTEESTSTHEPAIPSLTDTTNEEPSTETIPPTSTTTAQPQPTEPTTLSPTIASRPTTVFRPPTSSTPKAALLESRDSDFEPSLDLMKQHQTSIQSATRNKRLLTDAEIATAASASAAKIAAVRSIDIKIVFPDQSSVLAPFTHEDTTKDLYIYVRNLLARPQEPFALNFASAKGLIPLNESDSKKLISDLGFVGRVLVRVSWGAEVGLEARRGPSLKDDVVRIAREIETTTIAGVEDGAQETAHRNTAKDEKEGKKSAAAGGNSSKMPKWLKLPGKK</sequence>
<dbReference type="PANTHER" id="PTHR46467">
    <property type="entry name" value="TETHER CONTAINING UBX DOMAIN FOR GLUT4"/>
    <property type="match status" value="1"/>
</dbReference>
<dbReference type="GO" id="GO:0005737">
    <property type="term" value="C:cytoplasm"/>
    <property type="evidence" value="ECO:0007669"/>
    <property type="project" value="TreeGrafter"/>
</dbReference>
<feature type="region of interest" description="Disordered" evidence="1">
    <location>
        <begin position="437"/>
        <end position="480"/>
    </location>
</feature>
<proteinExistence type="predicted"/>
<dbReference type="Gene3D" id="3.10.20.90">
    <property type="entry name" value="Phosphatidylinositol 3-kinase Catalytic Subunit, Chain A, domain 1"/>
    <property type="match status" value="1"/>
</dbReference>
<dbReference type="InterPro" id="IPR029071">
    <property type="entry name" value="Ubiquitin-like_domsf"/>
</dbReference>
<dbReference type="GO" id="GO:0006886">
    <property type="term" value="P:intracellular protein transport"/>
    <property type="evidence" value="ECO:0007669"/>
    <property type="project" value="TreeGrafter"/>
</dbReference>
<evidence type="ECO:0000259" key="2">
    <source>
        <dbReference type="PROSITE" id="PS50033"/>
    </source>
</evidence>
<dbReference type="PANTHER" id="PTHR46467:SF1">
    <property type="entry name" value="TETHER CONTAINING UBX DOMAIN FOR GLUT4"/>
    <property type="match status" value="1"/>
</dbReference>
<dbReference type="Pfam" id="PF11470">
    <property type="entry name" value="TUG-UBL1"/>
    <property type="match status" value="1"/>
</dbReference>
<evidence type="ECO:0000313" key="4">
    <source>
        <dbReference type="Proteomes" id="UP000664169"/>
    </source>
</evidence>
<feature type="compositionally biased region" description="Polar residues" evidence="1">
    <location>
        <begin position="250"/>
        <end position="270"/>
    </location>
</feature>
<dbReference type="EMBL" id="CAJPDQ010000010">
    <property type="protein sequence ID" value="CAF9915425.1"/>
    <property type="molecule type" value="Genomic_DNA"/>
</dbReference>
<name>A0A8H3IH20_9LECA</name>
<evidence type="ECO:0000256" key="1">
    <source>
        <dbReference type="SAM" id="MobiDB-lite"/>
    </source>
</evidence>
<reference evidence="3" key="1">
    <citation type="submission" date="2021-03" db="EMBL/GenBank/DDBJ databases">
        <authorList>
            <person name="Tagirdzhanova G."/>
        </authorList>
    </citation>
    <scope>NUCLEOTIDE SEQUENCE</scope>
</reference>
<feature type="domain" description="UBX" evidence="2">
    <location>
        <begin position="323"/>
        <end position="403"/>
    </location>
</feature>
<dbReference type="Proteomes" id="UP000664169">
    <property type="component" value="Unassembled WGS sequence"/>
</dbReference>
<comment type="caution">
    <text evidence="3">The sequence shown here is derived from an EMBL/GenBank/DDBJ whole genome shotgun (WGS) entry which is preliminary data.</text>
</comment>
<dbReference type="PROSITE" id="PS50033">
    <property type="entry name" value="UBX"/>
    <property type="match status" value="1"/>
</dbReference>
<feature type="compositionally biased region" description="Polar residues" evidence="1">
    <location>
        <begin position="203"/>
        <end position="212"/>
    </location>
</feature>
<dbReference type="GO" id="GO:0005634">
    <property type="term" value="C:nucleus"/>
    <property type="evidence" value="ECO:0007669"/>
    <property type="project" value="TreeGrafter"/>
</dbReference>
<feature type="region of interest" description="Disordered" evidence="1">
    <location>
        <begin position="203"/>
        <end position="278"/>
    </location>
</feature>
<dbReference type="InterPro" id="IPR001012">
    <property type="entry name" value="UBX_dom"/>
</dbReference>
<dbReference type="CDD" id="cd01767">
    <property type="entry name" value="UBX"/>
    <property type="match status" value="1"/>
</dbReference>
<dbReference type="SUPFAM" id="SSF54236">
    <property type="entry name" value="Ubiquitin-like"/>
    <property type="match status" value="2"/>
</dbReference>
<dbReference type="AlphaFoldDB" id="A0A8H3IH20"/>
<feature type="compositionally biased region" description="Basic and acidic residues" evidence="1">
    <location>
        <begin position="445"/>
        <end position="459"/>
    </location>
</feature>
<keyword evidence="4" id="KW-1185">Reference proteome</keyword>
<accession>A0A8H3IH20</accession>
<dbReference type="OrthoDB" id="440781at2759"/>
<gene>
    <name evidence="3" type="ORF">GOMPHAMPRED_000753</name>
</gene>
<dbReference type="CDD" id="cd16105">
    <property type="entry name" value="Ubl_ASPSCR1_like"/>
    <property type="match status" value="1"/>
</dbReference>
<feature type="compositionally biased region" description="Low complexity" evidence="1">
    <location>
        <begin position="229"/>
        <end position="249"/>
    </location>
</feature>
<protein>
    <recommendedName>
        <fullName evidence="2">UBX domain-containing protein</fullName>
    </recommendedName>
</protein>
<dbReference type="InterPro" id="IPR021569">
    <property type="entry name" value="TUG-UBL1"/>
</dbReference>
<evidence type="ECO:0000313" key="3">
    <source>
        <dbReference type="EMBL" id="CAF9915425.1"/>
    </source>
</evidence>
<organism evidence="3 4">
    <name type="scientific">Gomphillus americanus</name>
    <dbReference type="NCBI Taxonomy" id="1940652"/>
    <lineage>
        <taxon>Eukaryota</taxon>
        <taxon>Fungi</taxon>
        <taxon>Dikarya</taxon>
        <taxon>Ascomycota</taxon>
        <taxon>Pezizomycotina</taxon>
        <taxon>Lecanoromycetes</taxon>
        <taxon>OSLEUM clade</taxon>
        <taxon>Ostropomycetidae</taxon>
        <taxon>Ostropales</taxon>
        <taxon>Graphidaceae</taxon>
        <taxon>Gomphilloideae</taxon>
        <taxon>Gomphillus</taxon>
    </lineage>
</organism>
<dbReference type="GO" id="GO:0012506">
    <property type="term" value="C:vesicle membrane"/>
    <property type="evidence" value="ECO:0007669"/>
    <property type="project" value="TreeGrafter"/>
</dbReference>